<dbReference type="Proteomes" id="UP001219355">
    <property type="component" value="Chromosome 1"/>
</dbReference>
<dbReference type="InterPro" id="IPR020846">
    <property type="entry name" value="MFS_dom"/>
</dbReference>
<evidence type="ECO:0000256" key="2">
    <source>
        <dbReference type="ARBA" id="ARBA00022448"/>
    </source>
</evidence>
<keyword evidence="4 7" id="KW-1133">Transmembrane helix</keyword>
<feature type="region of interest" description="Disordered" evidence="6">
    <location>
        <begin position="436"/>
        <end position="462"/>
    </location>
</feature>
<evidence type="ECO:0000256" key="3">
    <source>
        <dbReference type="ARBA" id="ARBA00022692"/>
    </source>
</evidence>
<dbReference type="InterPro" id="IPR005828">
    <property type="entry name" value="MFS_sugar_transport-like"/>
</dbReference>
<reference evidence="9" key="1">
    <citation type="submission" date="2023-03" db="EMBL/GenBank/DDBJ databases">
        <title>Emydomyces testavorans Genome Sequence.</title>
        <authorList>
            <person name="Hoyer L."/>
        </authorList>
    </citation>
    <scope>NUCLEOTIDE SEQUENCE</scope>
    <source>
        <strain evidence="9">16-2883</strain>
    </source>
</reference>
<evidence type="ECO:0000256" key="7">
    <source>
        <dbReference type="SAM" id="Phobius"/>
    </source>
</evidence>
<dbReference type="GO" id="GO:0016020">
    <property type="term" value="C:membrane"/>
    <property type="evidence" value="ECO:0007669"/>
    <property type="project" value="UniProtKB-SubCell"/>
</dbReference>
<evidence type="ECO:0000256" key="1">
    <source>
        <dbReference type="ARBA" id="ARBA00004141"/>
    </source>
</evidence>
<dbReference type="SUPFAM" id="SSF103473">
    <property type="entry name" value="MFS general substrate transporter"/>
    <property type="match status" value="1"/>
</dbReference>
<gene>
    <name evidence="9" type="ORF">PRK78_000788</name>
</gene>
<feature type="domain" description="Major facilitator superfamily (MFS) profile" evidence="8">
    <location>
        <begin position="1"/>
        <end position="462"/>
    </location>
</feature>
<evidence type="ECO:0000259" key="8">
    <source>
        <dbReference type="PROSITE" id="PS50850"/>
    </source>
</evidence>
<proteinExistence type="predicted"/>
<dbReference type="InterPro" id="IPR050814">
    <property type="entry name" value="Myo-inositol_Transporter"/>
</dbReference>
<dbReference type="Pfam" id="PF00083">
    <property type="entry name" value="Sugar_tr"/>
    <property type="match status" value="2"/>
</dbReference>
<keyword evidence="3 7" id="KW-0812">Transmembrane</keyword>
<comment type="subcellular location">
    <subcellularLocation>
        <location evidence="1">Membrane</location>
        <topology evidence="1">Multi-pass membrane protein</topology>
    </subcellularLocation>
</comment>
<dbReference type="GO" id="GO:0022857">
    <property type="term" value="F:transmembrane transporter activity"/>
    <property type="evidence" value="ECO:0007669"/>
    <property type="project" value="InterPro"/>
</dbReference>
<keyword evidence="2" id="KW-0813">Transport</keyword>
<dbReference type="InterPro" id="IPR036259">
    <property type="entry name" value="MFS_trans_sf"/>
</dbReference>
<organism evidence="9 10">
    <name type="scientific">Emydomyces testavorans</name>
    <dbReference type="NCBI Taxonomy" id="2070801"/>
    <lineage>
        <taxon>Eukaryota</taxon>
        <taxon>Fungi</taxon>
        <taxon>Dikarya</taxon>
        <taxon>Ascomycota</taxon>
        <taxon>Pezizomycotina</taxon>
        <taxon>Eurotiomycetes</taxon>
        <taxon>Eurotiomycetidae</taxon>
        <taxon>Onygenales</taxon>
        <taxon>Nannizziopsiaceae</taxon>
        <taxon>Emydomyces</taxon>
    </lineage>
</organism>
<dbReference type="Gene3D" id="1.20.1250.20">
    <property type="entry name" value="MFS general substrate transporter like domains"/>
    <property type="match status" value="1"/>
</dbReference>
<protein>
    <recommendedName>
        <fullName evidence="8">Major facilitator superfamily (MFS) profile domain-containing protein</fullName>
    </recommendedName>
</protein>
<evidence type="ECO:0000256" key="6">
    <source>
        <dbReference type="SAM" id="MobiDB-lite"/>
    </source>
</evidence>
<keyword evidence="10" id="KW-1185">Reference proteome</keyword>
<evidence type="ECO:0000313" key="9">
    <source>
        <dbReference type="EMBL" id="WEW55358.1"/>
    </source>
</evidence>
<dbReference type="PANTHER" id="PTHR48020">
    <property type="entry name" value="PROTON MYO-INOSITOL COTRANSPORTER"/>
    <property type="match status" value="1"/>
</dbReference>
<accession>A0AAF0DBR0</accession>
<keyword evidence="5 7" id="KW-0472">Membrane</keyword>
<dbReference type="AlphaFoldDB" id="A0AAF0DBR0"/>
<dbReference type="PROSITE" id="PS50850">
    <property type="entry name" value="MFS"/>
    <property type="match status" value="1"/>
</dbReference>
<dbReference type="PANTHER" id="PTHR48020:SF40">
    <property type="entry name" value="MAJOR FACILITATOR SUPERFAMILY (MFS) PROFILE DOMAIN-CONTAINING PROTEIN"/>
    <property type="match status" value="1"/>
</dbReference>
<name>A0AAF0DBR0_9EURO</name>
<sequence length="462" mass="51512">MGATIGATCSRTIPQIVGCRILIGGALGAKASVIAPFLAELAPVHMRGGVLSTWQIADALGIFFGDIAWKVLDTFKMSPDTRWRFLGATTLFPTIPLIIASYMIPESWMFLMKTREYPKAAEAACLYRKYPIQGYRDIISSHFQMEAEGELMEIRKSARNKNSESDPLDEENRPVDKIVADETRPLSERLAHSPPGLCLRPRRAGSDAVEDCPHSYHMKEVHFFRRLKQVLKDPRCRRALVSSGTVMLTQSLCGINAFAFFSSSLLNAGLSSVDSLTLALCFGGVSFGFGLLTPLLSDRLGRTTLVLLGLPVMTVFMFILASLFELDNSAKTPTIMLVSQWIWKLREAGMAMVHCEYRLFYVLPEISRRCLNIITPRARKEGTDTRDAESMDSGLETGWGLIPFYRWARIQDPHRPSVFQQLLGLPARLFAGIRTSSNKRKSPADSPEPPAQEVQYAVEKLE</sequence>
<dbReference type="EMBL" id="CP120627">
    <property type="protein sequence ID" value="WEW55358.1"/>
    <property type="molecule type" value="Genomic_DNA"/>
</dbReference>
<feature type="transmembrane region" description="Helical" evidence="7">
    <location>
        <begin position="305"/>
        <end position="324"/>
    </location>
</feature>
<feature type="transmembrane region" description="Helical" evidence="7">
    <location>
        <begin position="85"/>
        <end position="105"/>
    </location>
</feature>
<feature type="transmembrane region" description="Helical" evidence="7">
    <location>
        <begin position="273"/>
        <end position="293"/>
    </location>
</feature>
<evidence type="ECO:0000313" key="10">
    <source>
        <dbReference type="Proteomes" id="UP001219355"/>
    </source>
</evidence>
<evidence type="ECO:0000256" key="4">
    <source>
        <dbReference type="ARBA" id="ARBA00022989"/>
    </source>
</evidence>
<evidence type="ECO:0000256" key="5">
    <source>
        <dbReference type="ARBA" id="ARBA00023136"/>
    </source>
</evidence>
<feature type="transmembrane region" description="Helical" evidence="7">
    <location>
        <begin position="239"/>
        <end position="261"/>
    </location>
</feature>